<dbReference type="InterPro" id="IPR013424">
    <property type="entry name" value="Ice-binding_C"/>
</dbReference>
<protein>
    <submittedName>
        <fullName evidence="4">PEP-CTERM sorting domain-containing protein</fullName>
    </submittedName>
</protein>
<accession>A0A411X232</accession>
<feature type="domain" description="Ice-binding protein C-terminal" evidence="2">
    <location>
        <begin position="155"/>
        <end position="179"/>
    </location>
</feature>
<keyword evidence="5" id="KW-1185">Reference proteome</keyword>
<dbReference type="Proteomes" id="UP000628442">
    <property type="component" value="Unassembled WGS sequence"/>
</dbReference>
<dbReference type="Pfam" id="PF07589">
    <property type="entry name" value="PEP-CTERM"/>
    <property type="match status" value="1"/>
</dbReference>
<feature type="signal peptide" evidence="1">
    <location>
        <begin position="1"/>
        <end position="20"/>
    </location>
</feature>
<evidence type="ECO:0000313" key="5">
    <source>
        <dbReference type="Proteomes" id="UP000292307"/>
    </source>
</evidence>
<keyword evidence="1" id="KW-0732">Signal</keyword>
<gene>
    <name evidence="4" type="ORF">EYF70_21035</name>
    <name evidence="3" type="ORF">GCM10007387_46330</name>
</gene>
<sequence length="180" mass="20131">MRLKSLAFMILASAALSARAAPMHYEFEYKGGWYQSSLNSAPRWVPEATWGGYFRGEDVNGDNTIDNTEISEFVSYNFSGPRCAGEYTSCGASFQQYVIGGNVEYHGYYSYILPGWEYYTIEQWNIPVGATIEHEYPVTESWWFDGTVLTVEVSAVPEPSAWLMLGTGLLAAGIAARRRT</sequence>
<evidence type="ECO:0000313" key="4">
    <source>
        <dbReference type="EMBL" id="QBI03046.1"/>
    </source>
</evidence>
<dbReference type="InterPro" id="IPR018247">
    <property type="entry name" value="EF_Hand_1_Ca_BS"/>
</dbReference>
<feature type="chain" id="PRO_5044601856" evidence="1">
    <location>
        <begin position="21"/>
        <end position="180"/>
    </location>
</feature>
<reference evidence="4 5" key="2">
    <citation type="submission" date="2019-02" db="EMBL/GenBank/DDBJ databases">
        <title>Draft Genome Sequences of Six Type Strains of the Genus Massilia.</title>
        <authorList>
            <person name="Miess H."/>
            <person name="Frediansyhah A."/>
            <person name="Gross H."/>
        </authorList>
    </citation>
    <scope>NUCLEOTIDE SEQUENCE [LARGE SCALE GENOMIC DNA]</scope>
    <source>
        <strain evidence="4 5">DSM 17472</strain>
    </source>
</reference>
<proteinExistence type="predicted"/>
<evidence type="ECO:0000256" key="1">
    <source>
        <dbReference type="SAM" id="SignalP"/>
    </source>
</evidence>
<evidence type="ECO:0000313" key="3">
    <source>
        <dbReference type="EMBL" id="GGY58518.1"/>
    </source>
</evidence>
<name>A0A411X232_9BURK</name>
<dbReference type="PROSITE" id="PS00018">
    <property type="entry name" value="EF_HAND_1"/>
    <property type="match status" value="1"/>
</dbReference>
<reference evidence="3" key="3">
    <citation type="submission" date="2022-12" db="EMBL/GenBank/DDBJ databases">
        <authorList>
            <person name="Sun Q."/>
            <person name="Kim S."/>
        </authorList>
    </citation>
    <scope>NUCLEOTIDE SEQUENCE</scope>
    <source>
        <strain evidence="3">KCTC 12343</strain>
    </source>
</reference>
<dbReference type="AlphaFoldDB" id="A0A411X232"/>
<dbReference type="RefSeq" id="WP_131147154.1">
    <property type="nucleotide sequence ID" value="NZ_BMWV01000012.1"/>
</dbReference>
<evidence type="ECO:0000313" key="6">
    <source>
        <dbReference type="Proteomes" id="UP000628442"/>
    </source>
</evidence>
<reference evidence="3" key="1">
    <citation type="journal article" date="2014" name="Int. J. Syst. Evol. Microbiol.">
        <title>Complete genome sequence of Corynebacterium casei LMG S-19264T (=DSM 44701T), isolated from a smear-ripened cheese.</title>
        <authorList>
            <consortium name="US DOE Joint Genome Institute (JGI-PGF)"/>
            <person name="Walter F."/>
            <person name="Albersmeier A."/>
            <person name="Kalinowski J."/>
            <person name="Ruckert C."/>
        </authorList>
    </citation>
    <scope>NUCLEOTIDE SEQUENCE</scope>
    <source>
        <strain evidence="3">KCTC 12343</strain>
    </source>
</reference>
<dbReference type="OrthoDB" id="8708394at2"/>
<dbReference type="Proteomes" id="UP000292307">
    <property type="component" value="Chromosome"/>
</dbReference>
<organism evidence="3 6">
    <name type="scientific">Pseudoduganella albidiflava</name>
    <dbReference type="NCBI Taxonomy" id="321983"/>
    <lineage>
        <taxon>Bacteria</taxon>
        <taxon>Pseudomonadati</taxon>
        <taxon>Pseudomonadota</taxon>
        <taxon>Betaproteobacteria</taxon>
        <taxon>Burkholderiales</taxon>
        <taxon>Oxalobacteraceae</taxon>
        <taxon>Telluria group</taxon>
        <taxon>Pseudoduganella</taxon>
    </lineage>
</organism>
<dbReference type="NCBIfam" id="TIGR02595">
    <property type="entry name" value="PEP_CTERM"/>
    <property type="match status" value="1"/>
</dbReference>
<dbReference type="EMBL" id="BMWV01000012">
    <property type="protein sequence ID" value="GGY58518.1"/>
    <property type="molecule type" value="Genomic_DNA"/>
</dbReference>
<dbReference type="EMBL" id="CP036401">
    <property type="protein sequence ID" value="QBI03046.1"/>
    <property type="molecule type" value="Genomic_DNA"/>
</dbReference>
<evidence type="ECO:0000259" key="2">
    <source>
        <dbReference type="Pfam" id="PF07589"/>
    </source>
</evidence>